<dbReference type="InterPro" id="IPR021255">
    <property type="entry name" value="DUF2807"/>
</dbReference>
<dbReference type="Gene3D" id="2.160.20.120">
    <property type="match status" value="1"/>
</dbReference>
<dbReference type="OrthoDB" id="1419485at2"/>
<gene>
    <name evidence="3" type="ORF">CHX27_01160</name>
</gene>
<keyword evidence="1" id="KW-0732">Signal</keyword>
<comment type="caution">
    <text evidence="3">The sequence shown here is derived from an EMBL/GenBank/DDBJ whole genome shotgun (WGS) entry which is preliminary data.</text>
</comment>
<feature type="domain" description="Putative auto-transporter adhesin head GIN" evidence="2">
    <location>
        <begin position="40"/>
        <end position="174"/>
    </location>
</feature>
<evidence type="ECO:0000313" key="3">
    <source>
        <dbReference type="EMBL" id="OYQ49911.1"/>
    </source>
</evidence>
<dbReference type="Pfam" id="PF10988">
    <property type="entry name" value="DUF2807"/>
    <property type="match status" value="1"/>
</dbReference>
<evidence type="ECO:0000259" key="2">
    <source>
        <dbReference type="Pfam" id="PF10988"/>
    </source>
</evidence>
<organism evidence="3 4">
    <name type="scientific">Flavobacterium aurantiibacter</name>
    <dbReference type="NCBI Taxonomy" id="2023067"/>
    <lineage>
        <taxon>Bacteria</taxon>
        <taxon>Pseudomonadati</taxon>
        <taxon>Bacteroidota</taxon>
        <taxon>Flavobacteriia</taxon>
        <taxon>Flavobacteriales</taxon>
        <taxon>Flavobacteriaceae</taxon>
        <taxon>Flavobacterium</taxon>
    </lineage>
</organism>
<dbReference type="Proteomes" id="UP000216035">
    <property type="component" value="Unassembled WGS sequence"/>
</dbReference>
<reference evidence="3 4" key="1">
    <citation type="submission" date="2017-07" db="EMBL/GenBank/DDBJ databases">
        <title>Flavobacterium cyanobacteriorum sp. nov., isolated from cyanobacterial aggregates in a eutrophic lake.</title>
        <authorList>
            <person name="Cai H."/>
        </authorList>
    </citation>
    <scope>NUCLEOTIDE SEQUENCE [LARGE SCALE GENOMIC DNA]</scope>
    <source>
        <strain evidence="3 4">TH167</strain>
    </source>
</reference>
<accession>A0A256A8C8</accession>
<feature type="signal peptide" evidence="1">
    <location>
        <begin position="1"/>
        <end position="19"/>
    </location>
</feature>
<evidence type="ECO:0000256" key="1">
    <source>
        <dbReference type="SAM" id="SignalP"/>
    </source>
</evidence>
<feature type="chain" id="PRO_5012287645" description="Putative auto-transporter adhesin head GIN domain-containing protein" evidence="1">
    <location>
        <begin position="20"/>
        <end position="278"/>
    </location>
</feature>
<dbReference type="EMBL" id="NOXX01000086">
    <property type="protein sequence ID" value="OYQ49911.1"/>
    <property type="molecule type" value="Genomic_DNA"/>
</dbReference>
<protein>
    <recommendedName>
        <fullName evidence="2">Putative auto-transporter adhesin head GIN domain-containing protein</fullName>
    </recommendedName>
</protein>
<dbReference type="AlphaFoldDB" id="A0A256A8C8"/>
<sequence>MKSLYTFAFLLIFAVTASAQTKPKVKGSKIVKIEKKEVEAFNKIEIADDIEVSLISAATPGIELEADDNLQDALDLKLNGGTIVISTNKIPTGYKAFKIRIMYDPSLELVVARSTAVVNVLETIKVGSIRFEINDKAKLFLNSEAEKISVQLDNDAMAELNIKATECSLTALKTTSVKALINTATLQTDLYQKAIAKLEGDAELAKYRLDNNSALTANNLTAQAVEIATEAFSEASIHAAKTCEIKASGKSEIKLYGTPKVDLALFADSASLFKKAEK</sequence>
<name>A0A256A8C8_9FLAO</name>
<dbReference type="RefSeq" id="WP_094484945.1">
    <property type="nucleotide sequence ID" value="NZ_NOXX01000086.1"/>
</dbReference>
<keyword evidence="4" id="KW-1185">Reference proteome</keyword>
<proteinExistence type="predicted"/>
<evidence type="ECO:0000313" key="4">
    <source>
        <dbReference type="Proteomes" id="UP000216035"/>
    </source>
</evidence>